<keyword evidence="2" id="KW-0012">Acyltransferase</keyword>
<dbReference type="InterPro" id="IPR016181">
    <property type="entry name" value="Acyl_CoA_acyltransferase"/>
</dbReference>
<sequence>MQVRNINFGSCEYDAAVQLRDEVLRKPLGLTLNPADLAKEHSDLHVGVFSIANELVAYALLRPTASVAWMKQVAVNPAVQGQGLGRILIHGFEARARAEGFHEIELHARASAVDFYTKLGYVVDGAPFDEVGIPHVGMRKSLVAQE</sequence>
<evidence type="ECO:0000256" key="1">
    <source>
        <dbReference type="ARBA" id="ARBA00022679"/>
    </source>
</evidence>
<reference evidence="5 6" key="1">
    <citation type="submission" date="2019-03" db="EMBL/GenBank/DDBJ databases">
        <authorList>
            <person name="Gaulin E."/>
            <person name="Dumas B."/>
        </authorList>
    </citation>
    <scope>NUCLEOTIDE SEQUENCE [LARGE SCALE GENOMIC DNA]</scope>
    <source>
        <strain evidence="5">CBS 568.67</strain>
    </source>
</reference>
<evidence type="ECO:0000313" key="5">
    <source>
        <dbReference type="EMBL" id="VFT85799.1"/>
    </source>
</evidence>
<dbReference type="AlphaFoldDB" id="A0A485KLW6"/>
<dbReference type="PROSITE" id="PS51186">
    <property type="entry name" value="GNAT"/>
    <property type="match status" value="1"/>
</dbReference>
<dbReference type="GO" id="GO:0006048">
    <property type="term" value="P:UDP-N-acetylglucosamine biosynthetic process"/>
    <property type="evidence" value="ECO:0007669"/>
    <property type="project" value="UniProtKB-UniPathway"/>
</dbReference>
<dbReference type="EMBL" id="CAADRA010005138">
    <property type="protein sequence ID" value="VFT85799.1"/>
    <property type="molecule type" value="Genomic_DNA"/>
</dbReference>
<dbReference type="OrthoDB" id="329272at2759"/>
<feature type="domain" description="N-acetyltransferase" evidence="3">
    <location>
        <begin position="1"/>
        <end position="143"/>
    </location>
</feature>
<name>A0A485KLW6_9STRA</name>
<dbReference type="UniPathway" id="UPA00113">
    <property type="reaction ID" value="UER00529"/>
</dbReference>
<accession>A0A485KLW6</accession>
<evidence type="ECO:0000313" key="4">
    <source>
        <dbReference type="EMBL" id="KAF0700579.1"/>
    </source>
</evidence>
<evidence type="ECO:0000259" key="3">
    <source>
        <dbReference type="PROSITE" id="PS51186"/>
    </source>
</evidence>
<reference evidence="4" key="2">
    <citation type="submission" date="2019-06" db="EMBL/GenBank/DDBJ databases">
        <title>Genomics analysis of Aphanomyces spp. identifies a new class of oomycete effector associated with host adaptation.</title>
        <authorList>
            <person name="Gaulin E."/>
        </authorList>
    </citation>
    <scope>NUCLEOTIDE SEQUENCE</scope>
    <source>
        <strain evidence="4">CBS 578.67</strain>
    </source>
</reference>
<keyword evidence="1" id="KW-0808">Transferase</keyword>
<gene>
    <name evidence="5" type="primary">Aste57867_8915</name>
    <name evidence="4" type="ORF">As57867_008880</name>
    <name evidence="5" type="ORF">ASTE57867_8915</name>
</gene>
<evidence type="ECO:0000256" key="2">
    <source>
        <dbReference type="ARBA" id="ARBA00023315"/>
    </source>
</evidence>
<dbReference type="Gene3D" id="3.40.630.30">
    <property type="match status" value="1"/>
</dbReference>
<dbReference type="PANTHER" id="PTHR43877">
    <property type="entry name" value="AMINOALKYLPHOSPHONATE N-ACETYLTRANSFERASE-RELATED-RELATED"/>
    <property type="match status" value="1"/>
</dbReference>
<dbReference type="InterPro" id="IPR000182">
    <property type="entry name" value="GNAT_dom"/>
</dbReference>
<evidence type="ECO:0000313" key="6">
    <source>
        <dbReference type="Proteomes" id="UP000332933"/>
    </source>
</evidence>
<proteinExistence type="predicted"/>
<dbReference type="EMBL" id="VJMH01005117">
    <property type="protein sequence ID" value="KAF0700579.1"/>
    <property type="molecule type" value="Genomic_DNA"/>
</dbReference>
<dbReference type="InterPro" id="IPR050832">
    <property type="entry name" value="Bact_Acetyltransf"/>
</dbReference>
<keyword evidence="6" id="KW-1185">Reference proteome</keyword>
<dbReference type="SUPFAM" id="SSF55729">
    <property type="entry name" value="Acyl-CoA N-acyltransferases (Nat)"/>
    <property type="match status" value="1"/>
</dbReference>
<dbReference type="Proteomes" id="UP000332933">
    <property type="component" value="Unassembled WGS sequence"/>
</dbReference>
<organism evidence="5 6">
    <name type="scientific">Aphanomyces stellatus</name>
    <dbReference type="NCBI Taxonomy" id="120398"/>
    <lineage>
        <taxon>Eukaryota</taxon>
        <taxon>Sar</taxon>
        <taxon>Stramenopiles</taxon>
        <taxon>Oomycota</taxon>
        <taxon>Saprolegniomycetes</taxon>
        <taxon>Saprolegniales</taxon>
        <taxon>Verrucalvaceae</taxon>
        <taxon>Aphanomyces</taxon>
    </lineage>
</organism>
<dbReference type="CDD" id="cd04301">
    <property type="entry name" value="NAT_SF"/>
    <property type="match status" value="1"/>
</dbReference>
<protein>
    <submittedName>
        <fullName evidence="5">Aste57867_8915 protein</fullName>
    </submittedName>
</protein>
<dbReference type="GO" id="GO:0016747">
    <property type="term" value="F:acyltransferase activity, transferring groups other than amino-acyl groups"/>
    <property type="evidence" value="ECO:0007669"/>
    <property type="project" value="InterPro"/>
</dbReference>
<dbReference type="Pfam" id="PF13673">
    <property type="entry name" value="Acetyltransf_10"/>
    <property type="match status" value="1"/>
</dbReference>